<feature type="region of interest" description="Disordered" evidence="1">
    <location>
        <begin position="123"/>
        <end position="146"/>
    </location>
</feature>
<evidence type="ECO:0000256" key="1">
    <source>
        <dbReference type="SAM" id="MobiDB-lite"/>
    </source>
</evidence>
<feature type="compositionally biased region" description="Basic and acidic residues" evidence="1">
    <location>
        <begin position="70"/>
        <end position="81"/>
    </location>
</feature>
<organism evidence="2 3">
    <name type="scientific">Coccidioides immitis RMSCC 2394</name>
    <dbReference type="NCBI Taxonomy" id="404692"/>
    <lineage>
        <taxon>Eukaryota</taxon>
        <taxon>Fungi</taxon>
        <taxon>Dikarya</taxon>
        <taxon>Ascomycota</taxon>
        <taxon>Pezizomycotina</taxon>
        <taxon>Eurotiomycetes</taxon>
        <taxon>Eurotiomycetidae</taxon>
        <taxon>Onygenales</taxon>
        <taxon>Onygenaceae</taxon>
        <taxon>Coccidioides</taxon>
    </lineage>
</organism>
<name>A0A0J6YL42_COCIT</name>
<evidence type="ECO:0000313" key="2">
    <source>
        <dbReference type="EMBL" id="KMP09376.1"/>
    </source>
</evidence>
<sequence length="164" mass="17828">MERAPANPMSDSPTCAECGKQGVVKLFALKDQPEKHRQSSKVPSVRDAPKKSVLLVQGAEPQGQNISSTSHEDQADHEIKRLNPSHHAGSQGNDIWKRDGIAQSWKPIWIIYDNPCLTHGNSTSTSSIAESQGIAESPRNGSRFNGGFDLAQGYSLHIGSKKEN</sequence>
<evidence type="ECO:0000313" key="3">
    <source>
        <dbReference type="Proteomes" id="UP000054565"/>
    </source>
</evidence>
<feature type="region of interest" description="Disordered" evidence="1">
    <location>
        <begin position="30"/>
        <end position="95"/>
    </location>
</feature>
<proteinExistence type="predicted"/>
<protein>
    <submittedName>
        <fullName evidence="2">Uncharacterized protein</fullName>
    </submittedName>
</protein>
<gene>
    <name evidence="2" type="ORF">CIRG_09546</name>
</gene>
<dbReference type="EMBL" id="DS028099">
    <property type="protein sequence ID" value="KMP09376.1"/>
    <property type="molecule type" value="Genomic_DNA"/>
</dbReference>
<dbReference type="AlphaFoldDB" id="A0A0J6YL42"/>
<reference evidence="3" key="1">
    <citation type="journal article" date="2010" name="Genome Res.">
        <title>Population genomic sequencing of Coccidioides fungi reveals recent hybridization and transposon control.</title>
        <authorList>
            <person name="Neafsey D.E."/>
            <person name="Barker B.M."/>
            <person name="Sharpton T.J."/>
            <person name="Stajich J.E."/>
            <person name="Park D.J."/>
            <person name="Whiston E."/>
            <person name="Hung C.-Y."/>
            <person name="McMahan C."/>
            <person name="White J."/>
            <person name="Sykes S."/>
            <person name="Heiman D."/>
            <person name="Young S."/>
            <person name="Zeng Q."/>
            <person name="Abouelleil A."/>
            <person name="Aftuck L."/>
            <person name="Bessette D."/>
            <person name="Brown A."/>
            <person name="FitzGerald M."/>
            <person name="Lui A."/>
            <person name="Macdonald J.P."/>
            <person name="Priest M."/>
            <person name="Orbach M.J."/>
            <person name="Galgiani J.N."/>
            <person name="Kirkland T.N."/>
            <person name="Cole G.T."/>
            <person name="Birren B.W."/>
            <person name="Henn M.R."/>
            <person name="Taylor J.W."/>
            <person name="Rounsley S.D."/>
        </authorList>
    </citation>
    <scope>NUCLEOTIDE SEQUENCE [LARGE SCALE GENOMIC DNA]</scope>
    <source>
        <strain evidence="3">RMSCC 2394</strain>
    </source>
</reference>
<accession>A0A0J6YL42</accession>
<dbReference type="Proteomes" id="UP000054565">
    <property type="component" value="Unassembled WGS sequence"/>
</dbReference>